<gene>
    <name evidence="3" type="ORF">GCM10007423_08700</name>
</gene>
<dbReference type="Pfam" id="PF00078">
    <property type="entry name" value="RVT_1"/>
    <property type="match status" value="1"/>
</dbReference>
<protein>
    <recommendedName>
        <fullName evidence="2">Reverse transcriptase domain-containing protein</fullName>
    </recommendedName>
</protein>
<dbReference type="InterPro" id="IPR049030">
    <property type="entry name" value="AI2M-like_HNH"/>
</dbReference>
<dbReference type="PANTHER" id="PTHR34047:SF8">
    <property type="entry name" value="PROTEIN YKFC"/>
    <property type="match status" value="1"/>
</dbReference>
<comment type="caution">
    <text evidence="3">The sequence shown here is derived from an EMBL/GenBank/DDBJ whole genome shotgun (WGS) entry which is preliminary data.</text>
</comment>
<dbReference type="InterPro" id="IPR003615">
    <property type="entry name" value="HNH_nuc"/>
</dbReference>
<dbReference type="CDD" id="cd00085">
    <property type="entry name" value="HNHc"/>
    <property type="match status" value="1"/>
</dbReference>
<dbReference type="InterPro" id="IPR000477">
    <property type="entry name" value="RT_dom"/>
</dbReference>
<dbReference type="PANTHER" id="PTHR34047">
    <property type="entry name" value="NUCLEAR INTRON MATURASE 1, MITOCHONDRIAL-RELATED"/>
    <property type="match status" value="1"/>
</dbReference>
<dbReference type="InterPro" id="IPR043502">
    <property type="entry name" value="DNA/RNA_pol_sf"/>
</dbReference>
<accession>A0ABQ1YHK6</accession>
<dbReference type="PROSITE" id="PS50878">
    <property type="entry name" value="RT_POL"/>
    <property type="match status" value="1"/>
</dbReference>
<evidence type="ECO:0000313" key="3">
    <source>
        <dbReference type="EMBL" id="GGH24892.1"/>
    </source>
</evidence>
<reference evidence="4" key="1">
    <citation type="journal article" date="2019" name="Int. J. Syst. Evol. Microbiol.">
        <title>The Global Catalogue of Microorganisms (GCM) 10K type strain sequencing project: providing services to taxonomists for standard genome sequencing and annotation.</title>
        <authorList>
            <consortium name="The Broad Institute Genomics Platform"/>
            <consortium name="The Broad Institute Genome Sequencing Center for Infectious Disease"/>
            <person name="Wu L."/>
            <person name="Ma J."/>
        </authorList>
    </citation>
    <scope>NUCLEOTIDE SEQUENCE [LARGE SCALE GENOMIC DNA]</scope>
    <source>
        <strain evidence="4">CGMCC 1.15288</strain>
    </source>
</reference>
<keyword evidence="4" id="KW-1185">Reference proteome</keyword>
<evidence type="ECO:0000256" key="1">
    <source>
        <dbReference type="ARBA" id="ARBA00034120"/>
    </source>
</evidence>
<dbReference type="Pfam" id="PF01348">
    <property type="entry name" value="Intron_maturas2"/>
    <property type="match status" value="1"/>
</dbReference>
<proteinExistence type="inferred from homology"/>
<evidence type="ECO:0000313" key="4">
    <source>
        <dbReference type="Proteomes" id="UP000600214"/>
    </source>
</evidence>
<sequence length="314" mass="36744">MLVPCSDAMDENYRRMKYVRYADDFLVGIIGSKADAQRVKEDLKIHLSERLKLELSEQKTLITNAQSPAKFLGYEVWVRKSNAAKRNKNGILNRTFGAKVQLEIGNATMRKKLLDYDAMTISVRNGKEVWKPKSRPSMKNNDDLEILTQYNAEIRGLRNYYSIANNSSTIDSFYNIMEYSMYKTYACKYQTSTRKIIRKYTEGRDFIVKYENRKGRLLKSRFYNEGFARKSFIDNHADAIPNGIFAKRTSLIDRLKAKQCEFCGANEDLQMHHVRKIADLKGKQDWERHMIARRRKTLAVCFNCHRKIHNGKMD</sequence>
<comment type="similarity">
    <text evidence="1">Belongs to the bacterial reverse transcriptase family.</text>
</comment>
<dbReference type="Pfam" id="PF21368">
    <property type="entry name" value="AI2M-like_HNH"/>
    <property type="match status" value="1"/>
</dbReference>
<dbReference type="InterPro" id="IPR051083">
    <property type="entry name" value="GrpII_Intron_Splice-Mob/Def"/>
</dbReference>
<name>A0ABQ1YHK6_9BACT</name>
<dbReference type="InterPro" id="IPR024937">
    <property type="entry name" value="Domain_X"/>
</dbReference>
<dbReference type="EMBL" id="BMIA01000001">
    <property type="protein sequence ID" value="GGH24892.1"/>
    <property type="molecule type" value="Genomic_DNA"/>
</dbReference>
<dbReference type="SUPFAM" id="SSF56672">
    <property type="entry name" value="DNA/RNA polymerases"/>
    <property type="match status" value="1"/>
</dbReference>
<organism evidence="3 4">
    <name type="scientific">Dyadobacter endophyticus</name>
    <dbReference type="NCBI Taxonomy" id="1749036"/>
    <lineage>
        <taxon>Bacteria</taxon>
        <taxon>Pseudomonadati</taxon>
        <taxon>Bacteroidota</taxon>
        <taxon>Cytophagia</taxon>
        <taxon>Cytophagales</taxon>
        <taxon>Spirosomataceae</taxon>
        <taxon>Dyadobacter</taxon>
    </lineage>
</organism>
<dbReference type="Proteomes" id="UP000600214">
    <property type="component" value="Unassembled WGS sequence"/>
</dbReference>
<feature type="domain" description="Reverse transcriptase" evidence="2">
    <location>
        <begin position="1"/>
        <end position="76"/>
    </location>
</feature>
<evidence type="ECO:0000259" key="2">
    <source>
        <dbReference type="PROSITE" id="PS50878"/>
    </source>
</evidence>